<accession>A0A0E9PPS6</accession>
<dbReference type="EMBL" id="GBXM01102310">
    <property type="protein sequence ID" value="JAH06267.1"/>
    <property type="molecule type" value="Transcribed_RNA"/>
</dbReference>
<organism evidence="1">
    <name type="scientific">Anguilla anguilla</name>
    <name type="common">European freshwater eel</name>
    <name type="synonym">Muraena anguilla</name>
    <dbReference type="NCBI Taxonomy" id="7936"/>
    <lineage>
        <taxon>Eukaryota</taxon>
        <taxon>Metazoa</taxon>
        <taxon>Chordata</taxon>
        <taxon>Craniata</taxon>
        <taxon>Vertebrata</taxon>
        <taxon>Euteleostomi</taxon>
        <taxon>Actinopterygii</taxon>
        <taxon>Neopterygii</taxon>
        <taxon>Teleostei</taxon>
        <taxon>Anguilliformes</taxon>
        <taxon>Anguillidae</taxon>
        <taxon>Anguilla</taxon>
    </lineage>
</organism>
<evidence type="ECO:0000313" key="1">
    <source>
        <dbReference type="EMBL" id="JAH06267.1"/>
    </source>
</evidence>
<dbReference type="AlphaFoldDB" id="A0A0E9PPS6"/>
<reference evidence="1" key="1">
    <citation type="submission" date="2014-11" db="EMBL/GenBank/DDBJ databases">
        <authorList>
            <person name="Amaro Gonzalez C."/>
        </authorList>
    </citation>
    <scope>NUCLEOTIDE SEQUENCE</scope>
</reference>
<sequence>MNTLLFVRIRTCSGRPFQRAGQFINAKVYSFSFCHSSIYFSLFCKILNMI</sequence>
<reference evidence="1" key="2">
    <citation type="journal article" date="2015" name="Fish Shellfish Immunol.">
        <title>Early steps in the European eel (Anguilla anguilla)-Vibrio vulnificus interaction in the gills: Role of the RtxA13 toxin.</title>
        <authorList>
            <person name="Callol A."/>
            <person name="Pajuelo D."/>
            <person name="Ebbesson L."/>
            <person name="Teles M."/>
            <person name="MacKenzie S."/>
            <person name="Amaro C."/>
        </authorList>
    </citation>
    <scope>NUCLEOTIDE SEQUENCE</scope>
</reference>
<proteinExistence type="predicted"/>
<name>A0A0E9PPS6_ANGAN</name>
<protein>
    <submittedName>
        <fullName evidence="1">Uncharacterized protein</fullName>
    </submittedName>
</protein>